<dbReference type="PANTHER" id="PTHR34611">
    <property type="match status" value="1"/>
</dbReference>
<dbReference type="AlphaFoldDB" id="A0A098SDA4"/>
<dbReference type="EMBL" id="JPOS01000003">
    <property type="protein sequence ID" value="KGE89623.1"/>
    <property type="molecule type" value="Genomic_DNA"/>
</dbReference>
<dbReference type="InterPro" id="IPR051699">
    <property type="entry name" value="Rpn/YhgA-like_nuclease"/>
</dbReference>
<dbReference type="RefSeq" id="WP_044215751.1">
    <property type="nucleotide sequence ID" value="NZ_JBKAGJ010000048.1"/>
</dbReference>
<reference evidence="2 3" key="1">
    <citation type="journal article" date="2014" name="Int. J. Syst. Evol. Microbiol.">
        <title>Phaeodactylibacter xiamenensis gen. nov., sp. nov., a member of the family Saprospiraceae isolated from the marine alga Phaeodactylum tricornutum.</title>
        <authorList>
            <person name="Chen Z.Jr."/>
            <person name="Lei X."/>
            <person name="Lai Q."/>
            <person name="Li Y."/>
            <person name="Zhang B."/>
            <person name="Zhang J."/>
            <person name="Zhang H."/>
            <person name="Yang L."/>
            <person name="Zheng W."/>
            <person name="Tian Y."/>
            <person name="Yu Z."/>
            <person name="Xu H.Jr."/>
            <person name="Zheng T."/>
        </authorList>
    </citation>
    <scope>NUCLEOTIDE SEQUENCE [LARGE SCALE GENOMIC DNA]</scope>
    <source>
        <strain evidence="2 3">KD52</strain>
    </source>
</reference>
<feature type="domain" description="Transposase (putative) YhgA-like" evidence="1">
    <location>
        <begin position="9"/>
        <end position="175"/>
    </location>
</feature>
<keyword evidence="3" id="KW-1185">Reference proteome</keyword>
<comment type="caution">
    <text evidence="2">The sequence shown here is derived from an EMBL/GenBank/DDBJ whole genome shotgun (WGS) entry which is preliminary data.</text>
</comment>
<evidence type="ECO:0000313" key="3">
    <source>
        <dbReference type="Proteomes" id="UP000029736"/>
    </source>
</evidence>
<dbReference type="InterPro" id="IPR006842">
    <property type="entry name" value="Transposase_31"/>
</dbReference>
<accession>A0A098SDA4</accession>
<protein>
    <recommendedName>
        <fullName evidence="1">Transposase (putative) YhgA-like domain-containing protein</fullName>
    </recommendedName>
</protein>
<dbReference type="OrthoDB" id="932587at2"/>
<evidence type="ECO:0000313" key="2">
    <source>
        <dbReference type="EMBL" id="KGE89623.1"/>
    </source>
</evidence>
<dbReference type="Proteomes" id="UP000029736">
    <property type="component" value="Unassembled WGS sequence"/>
</dbReference>
<dbReference type="STRING" id="1524460.IX84_00885"/>
<dbReference type="Pfam" id="PF04754">
    <property type="entry name" value="Transposase_31"/>
    <property type="match status" value="1"/>
</dbReference>
<dbReference type="GO" id="GO:0006310">
    <property type="term" value="P:DNA recombination"/>
    <property type="evidence" value="ECO:0007669"/>
    <property type="project" value="TreeGrafter"/>
</dbReference>
<dbReference type="GO" id="GO:1990238">
    <property type="term" value="F:double-stranded DNA endonuclease activity"/>
    <property type="evidence" value="ECO:0007669"/>
    <property type="project" value="TreeGrafter"/>
</dbReference>
<gene>
    <name evidence="2" type="ORF">IX84_00885</name>
</gene>
<name>A0A098SDA4_9BACT</name>
<dbReference type="PANTHER" id="PTHR34611:SF2">
    <property type="entry name" value="INACTIVE RECOMBINATION-PROMOTING NUCLEASE-LIKE PROTEIN RPNE-RELATED"/>
    <property type="match status" value="1"/>
</dbReference>
<organism evidence="2 3">
    <name type="scientific">Phaeodactylibacter xiamenensis</name>
    <dbReference type="NCBI Taxonomy" id="1524460"/>
    <lineage>
        <taxon>Bacteria</taxon>
        <taxon>Pseudomonadati</taxon>
        <taxon>Bacteroidota</taxon>
        <taxon>Saprospiria</taxon>
        <taxon>Saprospirales</taxon>
        <taxon>Haliscomenobacteraceae</taxon>
        <taxon>Phaeodactylibacter</taxon>
    </lineage>
</organism>
<sequence length="353" mass="40586">MPQNLNIHQPDDRFFKSAMSDPEVVKAYLEYFYPKIAAIADLSTLQQKKVQSLRPNLKLFSADVVYRCQLEGGSGEHFYFCLLFEHKSEPDEHVAVQIGLYIFLLLREQVKAKKQPLEPVLPLLFYNGKTKWQPKRIREIFKGHPGYEVLKPYLPDFRFLFEDAHRLPPEELLKLDLSYFRSTVLSMALRHKPDLIFEYIEVIFEGADSKASISALTHYILGVAERSEQEFKAIIENTDLDIIPDVMSTLEQILIRGRKEGMEKGLDQGAYKKSIFNLLKLTVRFPELPAEELSDLAELKLNIVEGILEVAAGGDKDMLLKYLKEELLTEVPLAAAEEEKLAQLSEELVRKKE</sequence>
<evidence type="ECO:0000259" key="1">
    <source>
        <dbReference type="Pfam" id="PF04754"/>
    </source>
</evidence>
<proteinExistence type="predicted"/>